<accession>A0A4P9WFB9</accession>
<gene>
    <name evidence="2" type="ORF">BDK51DRAFT_33960</name>
</gene>
<organism evidence="2 3">
    <name type="scientific">Blyttiomyces helicus</name>
    <dbReference type="NCBI Taxonomy" id="388810"/>
    <lineage>
        <taxon>Eukaryota</taxon>
        <taxon>Fungi</taxon>
        <taxon>Fungi incertae sedis</taxon>
        <taxon>Chytridiomycota</taxon>
        <taxon>Chytridiomycota incertae sedis</taxon>
        <taxon>Chytridiomycetes</taxon>
        <taxon>Chytridiomycetes incertae sedis</taxon>
        <taxon>Blyttiomyces</taxon>
    </lineage>
</organism>
<dbReference type="GO" id="GO:0006979">
    <property type="term" value="P:response to oxidative stress"/>
    <property type="evidence" value="ECO:0007669"/>
    <property type="project" value="InterPro"/>
</dbReference>
<feature type="region of interest" description="Disordered" evidence="1">
    <location>
        <begin position="90"/>
        <end position="111"/>
    </location>
</feature>
<evidence type="ECO:0000313" key="2">
    <source>
        <dbReference type="EMBL" id="RKO91431.1"/>
    </source>
</evidence>
<dbReference type="AlphaFoldDB" id="A0A4P9WFB9"/>
<proteinExistence type="predicted"/>
<name>A0A4P9WFB9_9FUNG</name>
<dbReference type="Proteomes" id="UP000269721">
    <property type="component" value="Unassembled WGS sequence"/>
</dbReference>
<keyword evidence="3" id="KW-1185">Reference proteome</keyword>
<dbReference type="EMBL" id="KZ995071">
    <property type="protein sequence ID" value="RKO91431.1"/>
    <property type="molecule type" value="Genomic_DNA"/>
</dbReference>
<protein>
    <submittedName>
        <fullName evidence="2">Uncharacterized protein</fullName>
    </submittedName>
</protein>
<reference evidence="3" key="1">
    <citation type="journal article" date="2018" name="Nat. Microbiol.">
        <title>Leveraging single-cell genomics to expand the fungal tree of life.</title>
        <authorList>
            <person name="Ahrendt S.R."/>
            <person name="Quandt C.A."/>
            <person name="Ciobanu D."/>
            <person name="Clum A."/>
            <person name="Salamov A."/>
            <person name="Andreopoulos B."/>
            <person name="Cheng J.F."/>
            <person name="Woyke T."/>
            <person name="Pelin A."/>
            <person name="Henrissat B."/>
            <person name="Reynolds N.K."/>
            <person name="Benny G.L."/>
            <person name="Smith M.E."/>
            <person name="James T.Y."/>
            <person name="Grigoriev I.V."/>
        </authorList>
    </citation>
    <scope>NUCLEOTIDE SEQUENCE [LARGE SCALE GENOMIC DNA]</scope>
</reference>
<dbReference type="GO" id="GO:0004601">
    <property type="term" value="F:peroxidase activity"/>
    <property type="evidence" value="ECO:0007669"/>
    <property type="project" value="InterPro"/>
</dbReference>
<feature type="compositionally biased region" description="Acidic residues" evidence="1">
    <location>
        <begin position="100"/>
        <end position="109"/>
    </location>
</feature>
<sequence>TKIFNELIAGTSSDVLGTDNNMLSDPDYGPFIRTFAANQTAFFAAYKSALTKCINLNQLSNLDPKSIRMPVNGQAAGVVSLARRGADEGGFARRRRSVEEDGEEVEEVEVERVRRSVRVEDEL</sequence>
<feature type="non-terminal residue" evidence="2">
    <location>
        <position position="1"/>
    </location>
</feature>
<dbReference type="SUPFAM" id="SSF48113">
    <property type="entry name" value="Heme-dependent peroxidases"/>
    <property type="match status" value="1"/>
</dbReference>
<evidence type="ECO:0000256" key="1">
    <source>
        <dbReference type="SAM" id="MobiDB-lite"/>
    </source>
</evidence>
<dbReference type="Gene3D" id="1.10.420.10">
    <property type="entry name" value="Peroxidase, domain 2"/>
    <property type="match status" value="1"/>
</dbReference>
<dbReference type="GO" id="GO:0020037">
    <property type="term" value="F:heme binding"/>
    <property type="evidence" value="ECO:0007669"/>
    <property type="project" value="InterPro"/>
</dbReference>
<dbReference type="InterPro" id="IPR010255">
    <property type="entry name" value="Haem_peroxidase_sf"/>
</dbReference>
<evidence type="ECO:0000313" key="3">
    <source>
        <dbReference type="Proteomes" id="UP000269721"/>
    </source>
</evidence>